<evidence type="ECO:0000313" key="1">
    <source>
        <dbReference type="EMBL" id="GHI25932.1"/>
    </source>
</evidence>
<protein>
    <submittedName>
        <fullName evidence="1">Uncharacterized protein</fullName>
    </submittedName>
</protein>
<dbReference type="EMBL" id="BNDW01000100">
    <property type="protein sequence ID" value="GHI25932.1"/>
    <property type="molecule type" value="Genomic_DNA"/>
</dbReference>
<proteinExistence type="predicted"/>
<dbReference type="Proteomes" id="UP001052739">
    <property type="component" value="Unassembled WGS sequence"/>
</dbReference>
<name>A0ABQ3PLP0_9ACTN</name>
<accession>A0ABQ3PLP0</accession>
<comment type="caution">
    <text evidence="1">The sequence shown here is derived from an EMBL/GenBank/DDBJ whole genome shotgun (WGS) entry which is preliminary data.</text>
</comment>
<gene>
    <name evidence="1" type="ORF">Shyd_73030</name>
</gene>
<organism evidence="1 2">
    <name type="scientific">Streptomyces hydrogenans</name>
    <dbReference type="NCBI Taxonomy" id="1873719"/>
    <lineage>
        <taxon>Bacteria</taxon>
        <taxon>Bacillati</taxon>
        <taxon>Actinomycetota</taxon>
        <taxon>Actinomycetes</taxon>
        <taxon>Kitasatosporales</taxon>
        <taxon>Streptomycetaceae</taxon>
        <taxon>Streptomyces</taxon>
    </lineage>
</organism>
<evidence type="ECO:0000313" key="2">
    <source>
        <dbReference type="Proteomes" id="UP001052739"/>
    </source>
</evidence>
<reference evidence="1" key="1">
    <citation type="submission" date="2024-05" db="EMBL/GenBank/DDBJ databases">
        <title>Whole genome shotgun sequence of Streptomyces hydrogenans NBRC 13475.</title>
        <authorList>
            <person name="Komaki H."/>
            <person name="Tamura T."/>
        </authorList>
    </citation>
    <scope>NUCLEOTIDE SEQUENCE</scope>
    <source>
        <strain evidence="1">NBRC 13475</strain>
    </source>
</reference>
<sequence>MNATACGRPTAPGNVSLQQVQAAADAAGEIGWDISVDSTIVHVDHERQSARTH</sequence>
<keyword evidence="2" id="KW-1185">Reference proteome</keyword>